<evidence type="ECO:0000256" key="1">
    <source>
        <dbReference type="ARBA" id="ARBA00010945"/>
    </source>
</evidence>
<dbReference type="SUPFAM" id="SSF100879">
    <property type="entry name" value="Lesion bypass DNA polymerase (Y-family), little finger domain"/>
    <property type="match status" value="1"/>
</dbReference>
<dbReference type="AlphaFoldDB" id="A0A1M6LK60"/>
<keyword evidence="4" id="KW-0234">DNA repair</keyword>
<dbReference type="CDD" id="cd03586">
    <property type="entry name" value="PolY_Pol_IV_kappa"/>
    <property type="match status" value="1"/>
</dbReference>
<dbReference type="GO" id="GO:0006261">
    <property type="term" value="P:DNA-templated DNA replication"/>
    <property type="evidence" value="ECO:0007669"/>
    <property type="project" value="UniProtKB-UniRule"/>
</dbReference>
<comment type="function">
    <text evidence="4">Poorly processive, error-prone DNA polymerase involved in untargeted mutagenesis. Copies undamaged DNA at stalled replication forks, which arise in vivo from mismatched or misaligned primer ends. These misaligned primers can be extended by PolIV. Exhibits no 3'-5' exonuclease (proofreading) activity. May be involved in translesional synthesis, in conjunction with the beta clamp from PolIII.</text>
</comment>
<protein>
    <recommendedName>
        <fullName evidence="4">DNA polymerase IV</fullName>
        <shortName evidence="4">Pol IV</shortName>
        <ecNumber evidence="4">2.7.7.7</ecNumber>
    </recommendedName>
</protein>
<dbReference type="EC" id="2.7.7.7" evidence="4"/>
<dbReference type="NCBIfam" id="NF002677">
    <property type="entry name" value="PRK02406.1"/>
    <property type="match status" value="1"/>
</dbReference>
<dbReference type="InterPro" id="IPR036775">
    <property type="entry name" value="DNA_pol_Y-fam_lit_finger_sf"/>
</dbReference>
<evidence type="ECO:0000259" key="5">
    <source>
        <dbReference type="PROSITE" id="PS50173"/>
    </source>
</evidence>
<dbReference type="Pfam" id="PF00817">
    <property type="entry name" value="IMS"/>
    <property type="match status" value="1"/>
</dbReference>
<dbReference type="SUPFAM" id="SSF56672">
    <property type="entry name" value="DNA/RNA polymerases"/>
    <property type="match status" value="1"/>
</dbReference>
<evidence type="ECO:0000256" key="3">
    <source>
        <dbReference type="ARBA" id="ARBA00022932"/>
    </source>
</evidence>
<keyword evidence="4" id="KW-0548">Nucleotidyltransferase</keyword>
<feature type="active site" evidence="4">
    <location>
        <position position="107"/>
    </location>
</feature>
<dbReference type="InterPro" id="IPR022880">
    <property type="entry name" value="DNApol_IV"/>
</dbReference>
<name>A0A1M6LK60_9BACT</name>
<evidence type="ECO:0000256" key="4">
    <source>
        <dbReference type="HAMAP-Rule" id="MF_01113"/>
    </source>
</evidence>
<feature type="binding site" evidence="4">
    <location>
        <position position="106"/>
    </location>
    <ligand>
        <name>Mg(2+)</name>
        <dbReference type="ChEBI" id="CHEBI:18420"/>
    </ligand>
</feature>
<dbReference type="InterPro" id="IPR043128">
    <property type="entry name" value="Rev_trsase/Diguanyl_cyclase"/>
</dbReference>
<comment type="subcellular location">
    <subcellularLocation>
        <location evidence="4">Cytoplasm</location>
    </subcellularLocation>
</comment>
<keyword evidence="4" id="KW-0235">DNA replication</keyword>
<keyword evidence="4" id="KW-0460">Magnesium</keyword>
<dbReference type="OrthoDB" id="9808813at2"/>
<dbReference type="Proteomes" id="UP000184050">
    <property type="component" value="Unassembled WGS sequence"/>
</dbReference>
<comment type="cofactor">
    <cofactor evidence="4">
        <name>Mg(2+)</name>
        <dbReference type="ChEBI" id="CHEBI:18420"/>
    </cofactor>
    <text evidence="4">Binds 2 magnesium ions per subunit.</text>
</comment>
<keyword evidence="4" id="KW-0238">DNA-binding</keyword>
<dbReference type="Gene3D" id="3.30.70.270">
    <property type="match status" value="1"/>
</dbReference>
<feature type="site" description="Substrate discrimination" evidence="4">
    <location>
        <position position="17"/>
    </location>
</feature>
<dbReference type="PANTHER" id="PTHR11076:SF33">
    <property type="entry name" value="DNA POLYMERASE KAPPA"/>
    <property type="match status" value="1"/>
</dbReference>
<dbReference type="GO" id="GO:0005829">
    <property type="term" value="C:cytosol"/>
    <property type="evidence" value="ECO:0007669"/>
    <property type="project" value="TreeGrafter"/>
</dbReference>
<dbReference type="GO" id="GO:0042276">
    <property type="term" value="P:error-prone translesion synthesis"/>
    <property type="evidence" value="ECO:0007669"/>
    <property type="project" value="TreeGrafter"/>
</dbReference>
<comment type="catalytic activity">
    <reaction evidence="4">
        <text>DNA(n) + a 2'-deoxyribonucleoside 5'-triphosphate = DNA(n+1) + diphosphate</text>
        <dbReference type="Rhea" id="RHEA:22508"/>
        <dbReference type="Rhea" id="RHEA-COMP:17339"/>
        <dbReference type="Rhea" id="RHEA-COMP:17340"/>
        <dbReference type="ChEBI" id="CHEBI:33019"/>
        <dbReference type="ChEBI" id="CHEBI:61560"/>
        <dbReference type="ChEBI" id="CHEBI:173112"/>
        <dbReference type="EC" id="2.7.7.7"/>
    </reaction>
</comment>
<dbReference type="PANTHER" id="PTHR11076">
    <property type="entry name" value="DNA REPAIR POLYMERASE UMUC / TRANSFERASE FAMILY MEMBER"/>
    <property type="match status" value="1"/>
</dbReference>
<keyword evidence="7" id="KW-1185">Reference proteome</keyword>
<dbReference type="GO" id="GO:0003887">
    <property type="term" value="F:DNA-directed DNA polymerase activity"/>
    <property type="evidence" value="ECO:0007669"/>
    <property type="project" value="UniProtKB-UniRule"/>
</dbReference>
<dbReference type="InterPro" id="IPR050116">
    <property type="entry name" value="DNA_polymerase-Y"/>
</dbReference>
<accession>A0A1M6LK60</accession>
<dbReference type="GO" id="GO:0006281">
    <property type="term" value="P:DNA repair"/>
    <property type="evidence" value="ECO:0007669"/>
    <property type="project" value="UniProtKB-UniRule"/>
</dbReference>
<keyword evidence="4" id="KW-0963">Cytoplasm</keyword>
<comment type="subunit">
    <text evidence="4">Monomer.</text>
</comment>
<dbReference type="InterPro" id="IPR001126">
    <property type="entry name" value="UmuC"/>
</dbReference>
<dbReference type="PROSITE" id="PS50173">
    <property type="entry name" value="UMUC"/>
    <property type="match status" value="1"/>
</dbReference>
<proteinExistence type="inferred from homology"/>
<dbReference type="RefSeq" id="WP_073171666.1">
    <property type="nucleotide sequence ID" value="NZ_FQZE01000027.1"/>
</dbReference>
<keyword evidence="4" id="KW-0479">Metal-binding</keyword>
<evidence type="ECO:0000313" key="6">
    <source>
        <dbReference type="EMBL" id="SHJ71528.1"/>
    </source>
</evidence>
<dbReference type="Pfam" id="PF11799">
    <property type="entry name" value="IMS_C"/>
    <property type="match status" value="1"/>
</dbReference>
<dbReference type="InterPro" id="IPR043502">
    <property type="entry name" value="DNA/RNA_pol_sf"/>
</dbReference>
<feature type="domain" description="UmuC" evidence="5">
    <location>
        <begin position="8"/>
        <end position="187"/>
    </location>
</feature>
<comment type="similarity">
    <text evidence="1 4">Belongs to the DNA polymerase type-Y family.</text>
</comment>
<organism evidence="6 7">
    <name type="scientific">Tangfeifania diversioriginum</name>
    <dbReference type="NCBI Taxonomy" id="1168035"/>
    <lineage>
        <taxon>Bacteria</taxon>
        <taxon>Pseudomonadati</taxon>
        <taxon>Bacteroidota</taxon>
        <taxon>Bacteroidia</taxon>
        <taxon>Marinilabiliales</taxon>
        <taxon>Prolixibacteraceae</taxon>
        <taxon>Tangfeifania</taxon>
    </lineage>
</organism>
<dbReference type="InterPro" id="IPR017961">
    <property type="entry name" value="DNA_pol_Y-fam_little_finger"/>
</dbReference>
<dbReference type="GO" id="GO:0009432">
    <property type="term" value="P:SOS response"/>
    <property type="evidence" value="ECO:0007669"/>
    <property type="project" value="TreeGrafter"/>
</dbReference>
<dbReference type="GO" id="GO:0003684">
    <property type="term" value="F:damaged DNA binding"/>
    <property type="evidence" value="ECO:0007669"/>
    <property type="project" value="InterPro"/>
</dbReference>
<dbReference type="Gene3D" id="3.40.1170.60">
    <property type="match status" value="1"/>
</dbReference>
<sequence>MQLQDRTIVHMDLDTFFVSVERLINSKLKDKPVIIGSLSDRGVVASCSYEARMFGVHSAMPMKMALNLCRDAVVIRGDMDLYTKYSRLVTDVIADSAPLYEKASVDEHYLDITGMDRFFGSAKWTHELRQKIISETGLPISYGLSVNKTVSKIATGEAKPNGEKQVDKPNVKPFLNPLSIRKIPMIGAKTYQLLRSMGVSTIETLGAIPVEMMESVLGKNGIEIWRRANGIDFSKVIPYSEEKSMSSEQTFETDTIDAVMLEQILVAMTEKLCFKLRKKEKLASVVTVKIRYANYDTHTLQKKVTYTSFDHVLIDTAKSLFRKLYHRRMLVRLIGVKLGGLVHGFQQLNLFENNEKQIQLYLSMDKIRRRYGANAIRKASGIIKN</sequence>
<dbReference type="Gene3D" id="3.30.1490.100">
    <property type="entry name" value="DNA polymerase, Y-family, little finger domain"/>
    <property type="match status" value="1"/>
</dbReference>
<keyword evidence="2 4" id="KW-0515">Mutator protein</keyword>
<dbReference type="Gene3D" id="1.10.150.20">
    <property type="entry name" value="5' to 3' exonuclease, C-terminal subdomain"/>
    <property type="match status" value="1"/>
</dbReference>
<feature type="binding site" evidence="4">
    <location>
        <position position="12"/>
    </location>
    <ligand>
        <name>Mg(2+)</name>
        <dbReference type="ChEBI" id="CHEBI:18420"/>
    </ligand>
</feature>
<dbReference type="STRING" id="1168035.SAMN05444280_12720"/>
<keyword evidence="4" id="KW-0227">DNA damage</keyword>
<keyword evidence="3 4" id="KW-0239">DNA-directed DNA polymerase</keyword>
<dbReference type="EMBL" id="FQZE01000027">
    <property type="protein sequence ID" value="SHJ71528.1"/>
    <property type="molecule type" value="Genomic_DNA"/>
</dbReference>
<dbReference type="HAMAP" id="MF_01113">
    <property type="entry name" value="DNApol_IV"/>
    <property type="match status" value="1"/>
</dbReference>
<keyword evidence="4" id="KW-0808">Transferase</keyword>
<dbReference type="GO" id="GO:0000287">
    <property type="term" value="F:magnesium ion binding"/>
    <property type="evidence" value="ECO:0007669"/>
    <property type="project" value="UniProtKB-UniRule"/>
</dbReference>
<gene>
    <name evidence="4" type="primary">dinB</name>
    <name evidence="6" type="ORF">SAMN05444280_12720</name>
</gene>
<reference evidence="6 7" key="1">
    <citation type="submission" date="2016-11" db="EMBL/GenBank/DDBJ databases">
        <authorList>
            <person name="Jaros S."/>
            <person name="Januszkiewicz K."/>
            <person name="Wedrychowicz H."/>
        </authorList>
    </citation>
    <scope>NUCLEOTIDE SEQUENCE [LARGE SCALE GENOMIC DNA]</scope>
    <source>
        <strain evidence="6 7">DSM 27063</strain>
    </source>
</reference>
<evidence type="ECO:0000256" key="2">
    <source>
        <dbReference type="ARBA" id="ARBA00022457"/>
    </source>
</evidence>
<evidence type="ECO:0000313" key="7">
    <source>
        <dbReference type="Proteomes" id="UP000184050"/>
    </source>
</evidence>